<evidence type="ECO:0000256" key="1">
    <source>
        <dbReference type="SAM" id="Phobius"/>
    </source>
</evidence>
<feature type="transmembrane region" description="Helical" evidence="1">
    <location>
        <begin position="12"/>
        <end position="36"/>
    </location>
</feature>
<protein>
    <submittedName>
        <fullName evidence="2">Uncharacterized protein</fullName>
    </submittedName>
</protein>
<dbReference type="AlphaFoldDB" id="A0A923MY25"/>
<keyword evidence="1" id="KW-0812">Transmembrane</keyword>
<dbReference type="RefSeq" id="WP_187017391.1">
    <property type="nucleotide sequence ID" value="NZ_JACRUK010000006.1"/>
</dbReference>
<dbReference type="EMBL" id="JACRUL010000006">
    <property type="protein sequence ID" value="MBC5843721.1"/>
    <property type="molecule type" value="Genomic_DNA"/>
</dbReference>
<feature type="transmembrane region" description="Helical" evidence="1">
    <location>
        <begin position="202"/>
        <end position="219"/>
    </location>
</feature>
<accession>A0A923MY25</accession>
<reference evidence="2 3" key="1">
    <citation type="submission" date="2020-08" db="EMBL/GenBank/DDBJ databases">
        <title>Description of novel Flavobacterium F-392 isolate.</title>
        <authorList>
            <person name="Saticioglu I.B."/>
            <person name="Duman M."/>
            <person name="Altun S."/>
        </authorList>
    </citation>
    <scope>NUCLEOTIDE SEQUENCE [LARGE SCALE GENOMIC DNA]</scope>
    <source>
        <strain evidence="2 3">F-392</strain>
    </source>
</reference>
<dbReference type="Proteomes" id="UP000641454">
    <property type="component" value="Unassembled WGS sequence"/>
</dbReference>
<gene>
    <name evidence="2" type="ORF">H8R25_04620</name>
</gene>
<keyword evidence="3" id="KW-1185">Reference proteome</keyword>
<evidence type="ECO:0000313" key="3">
    <source>
        <dbReference type="Proteomes" id="UP000641454"/>
    </source>
</evidence>
<comment type="caution">
    <text evidence="2">The sequence shown here is derived from an EMBL/GenBank/DDBJ whole genome shotgun (WGS) entry which is preliminary data.</text>
</comment>
<keyword evidence="1" id="KW-1133">Transmembrane helix</keyword>
<organism evidence="2 3">
    <name type="scientific">Flavobacterium muglaense</name>
    <dbReference type="NCBI Taxonomy" id="2764716"/>
    <lineage>
        <taxon>Bacteria</taxon>
        <taxon>Pseudomonadati</taxon>
        <taxon>Bacteroidota</taxon>
        <taxon>Flavobacteriia</taxon>
        <taxon>Flavobacteriales</taxon>
        <taxon>Flavobacteriaceae</taxon>
        <taxon>Flavobacterium</taxon>
    </lineage>
</organism>
<evidence type="ECO:0000313" key="2">
    <source>
        <dbReference type="EMBL" id="MBC5843721.1"/>
    </source>
</evidence>
<keyword evidence="1" id="KW-0472">Membrane</keyword>
<feature type="transmembrane region" description="Helical" evidence="1">
    <location>
        <begin position="56"/>
        <end position="87"/>
    </location>
</feature>
<sequence>MKENFKYYAKLSGIALFSFLKINVLATLITITVTIIEFFILTKNIDAGHSGHVSPIPFLILTFFTRPIGSLLWYLTFIFSPFIFFALSNKYIISKLSHQLITDKSESLINPFLEKTFQKLQTKQPQILKNTGDFSLNKLKIIQEIQNDKTENKWLRKIIVFGMKKIKLNDVDFQQENQNFNDIIKEKTIQSLKNMSEPSKKLIWIVFAIQGAILLFIWLTEY</sequence>
<proteinExistence type="predicted"/>
<name>A0A923MY25_9FLAO</name>